<evidence type="ECO:0000313" key="3">
    <source>
        <dbReference type="EMBL" id="AVW91878.1"/>
    </source>
</evidence>
<dbReference type="InterPro" id="IPR045517">
    <property type="entry name" value="Glyoxalase_8"/>
</dbReference>
<feature type="domain" description="Glyoxalase-related protein" evidence="2">
    <location>
        <begin position="3"/>
        <end position="139"/>
    </location>
</feature>
<dbReference type="EMBL" id="CP028475">
    <property type="protein sequence ID" value="AVW91878.1"/>
    <property type="molecule type" value="Genomic_DNA"/>
</dbReference>
<dbReference type="KEGG" id="cbak:DA792_12995"/>
<reference evidence="3 4" key="1">
    <citation type="submission" date="2018-03" db="EMBL/GenBank/DDBJ databases">
        <title>The Complete Genome of Celeribacter baekdonensis strain LH4, a Thiosulfate-Oxidizing Alphaproteobacterium Isolated from Gulf of Mexico Continental Slope Sediments.</title>
        <authorList>
            <person name="Flood B.E."/>
            <person name="Bailey J.V."/>
            <person name="Leprich D."/>
        </authorList>
    </citation>
    <scope>NUCLEOTIDE SEQUENCE [LARGE SCALE GENOMIC DNA]</scope>
    <source>
        <strain evidence="3 4">LH4</strain>
    </source>
</reference>
<dbReference type="AlphaFoldDB" id="A0A2R4M432"/>
<evidence type="ECO:0000259" key="2">
    <source>
        <dbReference type="Pfam" id="PF20066"/>
    </source>
</evidence>
<sequence length="143" mass="15642">MMQLHSVKEAKLQAKALRIALAAQGTAITHARALELIAHQNGLRDWNTLQAKLAEAEPQPFRLNAKVRGQYLGQAFTGRIVALSRVGSNTQLSLQLDEPVDTVQFESFSNMRRHVRGVVGPDGRSPRKTSDGTPHLVIDIPSG</sequence>
<protein>
    <recommendedName>
        <fullName evidence="2">Glyoxalase-related protein domain-containing protein</fullName>
    </recommendedName>
</protein>
<organism evidence="3 4">
    <name type="scientific">Celeribacter baekdonensis</name>
    <dbReference type="NCBI Taxonomy" id="875171"/>
    <lineage>
        <taxon>Bacteria</taxon>
        <taxon>Pseudomonadati</taxon>
        <taxon>Pseudomonadota</taxon>
        <taxon>Alphaproteobacteria</taxon>
        <taxon>Rhodobacterales</taxon>
        <taxon>Roseobacteraceae</taxon>
        <taxon>Celeribacter</taxon>
    </lineage>
</organism>
<evidence type="ECO:0000313" key="4">
    <source>
        <dbReference type="Proteomes" id="UP000241447"/>
    </source>
</evidence>
<proteinExistence type="predicted"/>
<dbReference type="Pfam" id="PF20066">
    <property type="entry name" value="Glyoxalase_8"/>
    <property type="match status" value="1"/>
</dbReference>
<dbReference type="RefSeq" id="WP_107720306.1">
    <property type="nucleotide sequence ID" value="NZ_CAXBOP010000005.1"/>
</dbReference>
<feature type="region of interest" description="Disordered" evidence="1">
    <location>
        <begin position="118"/>
        <end position="143"/>
    </location>
</feature>
<evidence type="ECO:0000256" key="1">
    <source>
        <dbReference type="SAM" id="MobiDB-lite"/>
    </source>
</evidence>
<dbReference type="Proteomes" id="UP000241447">
    <property type="component" value="Chromosome"/>
</dbReference>
<accession>A0A2R4M432</accession>
<name>A0A2R4M432_9RHOB</name>
<dbReference type="OrthoDB" id="7350221at2"/>
<gene>
    <name evidence="3" type="ORF">DA792_12995</name>
</gene>